<dbReference type="Proteomes" id="UP000201169">
    <property type="component" value="Chromosome"/>
</dbReference>
<dbReference type="KEGG" id="cavi:CAV_0203"/>
<protein>
    <submittedName>
        <fullName evidence="9">Nickel ABC transporter, permease protein</fullName>
    </submittedName>
</protein>
<keyword evidence="5 7" id="KW-1133">Transmembrane helix</keyword>
<accession>A0A222MVF8</accession>
<dbReference type="CDD" id="cd06261">
    <property type="entry name" value="TM_PBP2"/>
    <property type="match status" value="1"/>
</dbReference>
<dbReference type="InterPro" id="IPR045621">
    <property type="entry name" value="BPD_transp_1_N"/>
</dbReference>
<evidence type="ECO:0000256" key="1">
    <source>
        <dbReference type="ARBA" id="ARBA00004651"/>
    </source>
</evidence>
<dbReference type="Pfam" id="PF00528">
    <property type="entry name" value="BPD_transp_1"/>
    <property type="match status" value="1"/>
</dbReference>
<evidence type="ECO:0000313" key="10">
    <source>
        <dbReference type="Proteomes" id="UP000201169"/>
    </source>
</evidence>
<comment type="similarity">
    <text evidence="7">Belongs to the binding-protein-dependent transport system permease family.</text>
</comment>
<dbReference type="Pfam" id="PF19300">
    <property type="entry name" value="BPD_transp_1_N"/>
    <property type="match status" value="1"/>
</dbReference>
<evidence type="ECO:0000256" key="5">
    <source>
        <dbReference type="ARBA" id="ARBA00022989"/>
    </source>
</evidence>
<dbReference type="SUPFAM" id="SSF161098">
    <property type="entry name" value="MetI-like"/>
    <property type="match status" value="1"/>
</dbReference>
<proteinExistence type="inferred from homology"/>
<dbReference type="PANTHER" id="PTHR30465">
    <property type="entry name" value="INNER MEMBRANE ABC TRANSPORTER"/>
    <property type="match status" value="1"/>
</dbReference>
<evidence type="ECO:0000256" key="2">
    <source>
        <dbReference type="ARBA" id="ARBA00022448"/>
    </source>
</evidence>
<keyword evidence="3" id="KW-1003">Cell membrane</keyword>
<evidence type="ECO:0000256" key="3">
    <source>
        <dbReference type="ARBA" id="ARBA00022475"/>
    </source>
</evidence>
<dbReference type="RefSeq" id="WP_245807416.1">
    <property type="nucleotide sequence ID" value="NZ_CP022347.1"/>
</dbReference>
<evidence type="ECO:0000256" key="6">
    <source>
        <dbReference type="ARBA" id="ARBA00023136"/>
    </source>
</evidence>
<feature type="transmembrane region" description="Helical" evidence="7">
    <location>
        <begin position="283"/>
        <end position="304"/>
    </location>
</feature>
<sequence length="318" mass="35614">MDIIKLVFKRLFFGVFVLFMLSFICFAMMYFSNSSPLFATNNQAISKSIKEEIEKNLDLDKSLMHQYTQWLKKALSGDFSNSLLNSQSTSSLISQKALNTAVLGFSSLFVLFVLALFLSILSIMYKNSFIDKAINFICMSFFAMPSFCTALLLILFFSLYLNLLPSSGVQSLGAEFSLTDRLSHLILPMLSIVLSHLAVALNFIRSVLVESLNQHYIEAAFARGLSSTRIYLHLVLKDSFASIITYFSAISMSFLMSIYVIESVFAYDGIGALAINSIIYKDYPVVLAIILLSTALLLLINTAVECLCKFIDNRNLDE</sequence>
<keyword evidence="4 7" id="KW-0812">Transmembrane</keyword>
<keyword evidence="2 7" id="KW-0813">Transport</keyword>
<dbReference type="PANTHER" id="PTHR30465:SF0">
    <property type="entry name" value="OLIGOPEPTIDE TRANSPORT SYSTEM PERMEASE PROTEIN APPB"/>
    <property type="match status" value="1"/>
</dbReference>
<comment type="subcellular location">
    <subcellularLocation>
        <location evidence="1 7">Cell membrane</location>
        <topology evidence="1 7">Multi-pass membrane protein</topology>
    </subcellularLocation>
</comment>
<organism evidence="9 10">
    <name type="scientific">Campylobacter avium LMG 24591</name>
    <dbReference type="NCBI Taxonomy" id="522484"/>
    <lineage>
        <taxon>Bacteria</taxon>
        <taxon>Pseudomonadati</taxon>
        <taxon>Campylobacterota</taxon>
        <taxon>Epsilonproteobacteria</taxon>
        <taxon>Campylobacterales</taxon>
        <taxon>Campylobacteraceae</taxon>
        <taxon>Campylobacter</taxon>
    </lineage>
</organism>
<name>A0A222MVF8_9BACT</name>
<dbReference type="InterPro" id="IPR000515">
    <property type="entry name" value="MetI-like"/>
</dbReference>
<feature type="transmembrane region" description="Helical" evidence="7">
    <location>
        <begin position="12"/>
        <end position="31"/>
    </location>
</feature>
<feature type="domain" description="ABC transmembrane type-1" evidence="8">
    <location>
        <begin position="97"/>
        <end position="304"/>
    </location>
</feature>
<evidence type="ECO:0000256" key="7">
    <source>
        <dbReference type="RuleBase" id="RU363032"/>
    </source>
</evidence>
<dbReference type="GO" id="GO:0055085">
    <property type="term" value="P:transmembrane transport"/>
    <property type="evidence" value="ECO:0007669"/>
    <property type="project" value="InterPro"/>
</dbReference>
<dbReference type="EMBL" id="CP022347">
    <property type="protein sequence ID" value="ASQ29875.1"/>
    <property type="molecule type" value="Genomic_DNA"/>
</dbReference>
<dbReference type="Gene3D" id="1.10.3720.10">
    <property type="entry name" value="MetI-like"/>
    <property type="match status" value="1"/>
</dbReference>
<dbReference type="GO" id="GO:0005886">
    <property type="term" value="C:plasma membrane"/>
    <property type="evidence" value="ECO:0007669"/>
    <property type="project" value="UniProtKB-SubCell"/>
</dbReference>
<dbReference type="InterPro" id="IPR035906">
    <property type="entry name" value="MetI-like_sf"/>
</dbReference>
<evidence type="ECO:0000313" key="9">
    <source>
        <dbReference type="EMBL" id="ASQ29875.1"/>
    </source>
</evidence>
<feature type="transmembrane region" description="Helical" evidence="7">
    <location>
        <begin position="239"/>
        <end position="261"/>
    </location>
</feature>
<evidence type="ECO:0000259" key="8">
    <source>
        <dbReference type="PROSITE" id="PS50928"/>
    </source>
</evidence>
<gene>
    <name evidence="9" type="primary">nikY</name>
    <name evidence="9" type="ORF">CAV_0203</name>
</gene>
<keyword evidence="10" id="KW-1185">Reference proteome</keyword>
<feature type="transmembrane region" description="Helical" evidence="7">
    <location>
        <begin position="181"/>
        <end position="204"/>
    </location>
</feature>
<feature type="transmembrane region" description="Helical" evidence="7">
    <location>
        <begin position="136"/>
        <end position="161"/>
    </location>
</feature>
<evidence type="ECO:0000256" key="4">
    <source>
        <dbReference type="ARBA" id="ARBA00022692"/>
    </source>
</evidence>
<dbReference type="PROSITE" id="PS50928">
    <property type="entry name" value="ABC_TM1"/>
    <property type="match status" value="1"/>
</dbReference>
<feature type="transmembrane region" description="Helical" evidence="7">
    <location>
        <begin position="101"/>
        <end position="124"/>
    </location>
</feature>
<reference evidence="9 10" key="1">
    <citation type="submission" date="2017-07" db="EMBL/GenBank/DDBJ databases">
        <title>Analysis of two Campylobacter avium genomes and identification of a novel hippuricase gene.</title>
        <authorList>
            <person name="Miller W.G."/>
            <person name="Chapman M.H."/>
            <person name="Yee E."/>
            <person name="Revez J."/>
            <person name="Bono J.L."/>
            <person name="Rossi M."/>
        </authorList>
    </citation>
    <scope>NUCLEOTIDE SEQUENCE [LARGE SCALE GENOMIC DNA]</scope>
    <source>
        <strain evidence="9 10">LMG 24591</strain>
    </source>
</reference>
<keyword evidence="6 7" id="KW-0472">Membrane</keyword>
<dbReference type="AlphaFoldDB" id="A0A222MVF8"/>